<protein>
    <recommendedName>
        <fullName evidence="2">P-type Ca(2+) transporter</fullName>
        <ecNumber evidence="2">7.2.2.10</ecNumber>
    </recommendedName>
</protein>
<keyword evidence="18" id="KW-1185">Reference proteome</keyword>
<keyword evidence="3" id="KW-0813">Transport</keyword>
<name>A0A7J0HBZ5_9ERIC</name>
<dbReference type="Gene3D" id="2.70.150.10">
    <property type="entry name" value="Calcium-transporting ATPase, cytoplasmic transduction domain A"/>
    <property type="match status" value="1"/>
</dbReference>
<gene>
    <name evidence="17" type="ORF">Acr_28g0012640</name>
</gene>
<feature type="transmembrane region" description="Helical" evidence="15">
    <location>
        <begin position="909"/>
        <end position="937"/>
    </location>
</feature>
<dbReference type="SMART" id="SM00831">
    <property type="entry name" value="Cation_ATPase_N"/>
    <property type="match status" value="1"/>
</dbReference>
<evidence type="ECO:0000256" key="1">
    <source>
        <dbReference type="ARBA" id="ARBA00004141"/>
    </source>
</evidence>
<dbReference type="OrthoDB" id="3352408at2759"/>
<evidence type="ECO:0000259" key="16">
    <source>
        <dbReference type="SMART" id="SM00831"/>
    </source>
</evidence>
<feature type="transmembrane region" description="Helical" evidence="15">
    <location>
        <begin position="83"/>
        <end position="101"/>
    </location>
</feature>
<feature type="transmembrane region" description="Helical" evidence="15">
    <location>
        <begin position="1072"/>
        <end position="1092"/>
    </location>
</feature>
<evidence type="ECO:0000256" key="2">
    <source>
        <dbReference type="ARBA" id="ARBA00012790"/>
    </source>
</evidence>
<evidence type="ECO:0000256" key="5">
    <source>
        <dbReference type="ARBA" id="ARBA00022692"/>
    </source>
</evidence>
<keyword evidence="4" id="KW-0109">Calcium transport</keyword>
<dbReference type="FunFam" id="1.20.1110.10:FF:000065">
    <property type="entry name" value="Sarcoplasmic/endoplasmic reticulum calcium ATPase 1"/>
    <property type="match status" value="1"/>
</dbReference>
<dbReference type="Proteomes" id="UP000585474">
    <property type="component" value="Unassembled WGS sequence"/>
</dbReference>
<dbReference type="InterPro" id="IPR001757">
    <property type="entry name" value="P_typ_ATPase"/>
</dbReference>
<dbReference type="GO" id="GO:0016887">
    <property type="term" value="F:ATP hydrolysis activity"/>
    <property type="evidence" value="ECO:0007669"/>
    <property type="project" value="InterPro"/>
</dbReference>
<evidence type="ECO:0000313" key="17">
    <source>
        <dbReference type="EMBL" id="GFZ20559.1"/>
    </source>
</evidence>
<dbReference type="EC" id="7.2.2.10" evidence="2"/>
<sequence length="1113" mass="122609">MGKGGQDYGKSESLGAKSSTSDEAFAAWAKDVGECEENYQVNREYGLSSNDVEKRRAKYGWNELEKHEGQSIFRLILDQFNDTLVRILLVAAVVSFVLAWYDGEEGGEMEITAFVEPLVIFLILIVNAIVGVWQENNAEKALEALKEIQSQQATVIRDGRKNTNLPAKELVPGDIVELRVGDKVPADLRVLTLISSTFRVEQGSLTGESEAVSKTTKAVSLDTDIQGKKCMVFAGTTVVNGNCICLVTQIGMGTEIGKVHSQIHEASQSEEDTPLKKKLNEFGEVLTAIIGVICALVWLINVKYFLTWEYVDGWPRNFKFSFEKCTYYFEIAVALAVAAIPEGLPAVITTCLALGTRKMAQKNALVRKLPSVETLGCTTVICSDKTGTLTTNQMAVAKFVAMGSRANAFRTFNVEGTTYSPLDGRIQDWPTGRLDANLQMIAKIAAVCNDAGIEQSGNHYVASGMPTEAALKVMVEKMGLPDGLDRGTSSGHGDALRCCRTWSKLERRIATLEFDRDRKSMGVVVSSSSGRKSLLVKVYCISFLQIAISVLLLYFLRDAFGTYKLYYNWQGAVENLLERSSFIQLLDCSIVELDQASRDTILRTLHTMSSSALRCLGFAYKENLPEFATYNGDEDHPAHQLLLNPSNYSSIESNLVFVGWAGLRDPPRKEVRQAIEDCRAAGIRVMVITGDNKNTAEAICREIGVFGPDEDISFKKLNRKRIHGYQLLKEDGEVVAMTGDGVNDAPALKLADIGIAMGIAGTEAFPFLLLFFNVLLHFDAKMVAKEASDMVLADDNFSTIVAAVGEGRSIYNNMKAFIRSISLRVLHILCQIHLWEWLDGPIKYMISSNIGEVASIFLTAALGIPEGLIPVQLLWVNLVTDGPPATALGFNPPDKYVMKKPPRRSDDSLITAWILFRYLVIGLYVGIATVGVFIIWYTHDSFFGIDLSGDGHSLVTYSQLSNWGQCRSWEGFSVAPFTAGSQKFRFDADPCDYFQTGKIKAMTLSLSVLVAIEMFNSLNALSEDGSLLTMPPWVNPWLLIAMSVSFGLHFLILYVPFLAKVFGIVPLSLNEWLLVLAVALPVILIDEILKFIGRCSSGVRRSGARESSKHKTD</sequence>
<dbReference type="Gene3D" id="3.40.1110.10">
    <property type="entry name" value="Calcium-transporting ATPase, cytoplasmic domain N"/>
    <property type="match status" value="1"/>
</dbReference>
<feature type="transmembrane region" description="Helical" evidence="15">
    <location>
        <begin position="326"/>
        <end position="354"/>
    </location>
</feature>
<accession>A0A7J0HBZ5</accession>
<organism evidence="17 18">
    <name type="scientific">Actinidia rufa</name>
    <dbReference type="NCBI Taxonomy" id="165716"/>
    <lineage>
        <taxon>Eukaryota</taxon>
        <taxon>Viridiplantae</taxon>
        <taxon>Streptophyta</taxon>
        <taxon>Embryophyta</taxon>
        <taxon>Tracheophyta</taxon>
        <taxon>Spermatophyta</taxon>
        <taxon>Magnoliopsida</taxon>
        <taxon>eudicotyledons</taxon>
        <taxon>Gunneridae</taxon>
        <taxon>Pentapetalae</taxon>
        <taxon>asterids</taxon>
        <taxon>Ericales</taxon>
        <taxon>Actinidiaceae</taxon>
        <taxon>Actinidia</taxon>
    </lineage>
</organism>
<keyword evidence="5 15" id="KW-0812">Transmembrane</keyword>
<evidence type="ECO:0000256" key="12">
    <source>
        <dbReference type="ARBA" id="ARBA00023065"/>
    </source>
</evidence>
<dbReference type="InterPro" id="IPR023214">
    <property type="entry name" value="HAD_sf"/>
</dbReference>
<comment type="subcellular location">
    <subcellularLocation>
        <location evidence="1">Membrane</location>
        <topology evidence="1">Multi-pass membrane protein</topology>
    </subcellularLocation>
</comment>
<dbReference type="SUPFAM" id="SSF81665">
    <property type="entry name" value="Calcium ATPase, transmembrane domain M"/>
    <property type="match status" value="1"/>
</dbReference>
<feature type="transmembrane region" description="Helical" evidence="15">
    <location>
        <begin position="285"/>
        <end position="306"/>
    </location>
</feature>
<dbReference type="InterPro" id="IPR059000">
    <property type="entry name" value="ATPase_P-type_domA"/>
</dbReference>
<comment type="caution">
    <text evidence="17">The sequence shown here is derived from an EMBL/GenBank/DDBJ whole genome shotgun (WGS) entry which is preliminary data.</text>
</comment>
<dbReference type="Gene3D" id="1.20.1110.10">
    <property type="entry name" value="Calcium-transporting ATPase, transmembrane domain"/>
    <property type="match status" value="2"/>
</dbReference>
<dbReference type="InterPro" id="IPR006068">
    <property type="entry name" value="ATPase_P-typ_cation-transptr_C"/>
</dbReference>
<feature type="domain" description="Cation-transporting P-type ATPase N-terminal" evidence="16">
    <location>
        <begin position="26"/>
        <end position="100"/>
    </location>
</feature>
<evidence type="ECO:0000313" key="18">
    <source>
        <dbReference type="Proteomes" id="UP000585474"/>
    </source>
</evidence>
<dbReference type="GO" id="GO:0016020">
    <property type="term" value="C:membrane"/>
    <property type="evidence" value="ECO:0007669"/>
    <property type="project" value="UniProtKB-SubCell"/>
</dbReference>
<keyword evidence="10" id="KW-1278">Translocase</keyword>
<dbReference type="InterPro" id="IPR036412">
    <property type="entry name" value="HAD-like_sf"/>
</dbReference>
<dbReference type="PRINTS" id="PR00119">
    <property type="entry name" value="CATATPASE"/>
</dbReference>
<dbReference type="EMBL" id="BJWL01000028">
    <property type="protein sequence ID" value="GFZ20559.1"/>
    <property type="molecule type" value="Genomic_DNA"/>
</dbReference>
<dbReference type="SUPFAM" id="SSF56784">
    <property type="entry name" value="HAD-like"/>
    <property type="match status" value="1"/>
</dbReference>
<dbReference type="InterPro" id="IPR018303">
    <property type="entry name" value="ATPase_P-typ_P_site"/>
</dbReference>
<keyword evidence="12" id="KW-0406">Ion transport</keyword>
<dbReference type="PANTHER" id="PTHR42861">
    <property type="entry name" value="CALCIUM-TRANSPORTING ATPASE"/>
    <property type="match status" value="1"/>
</dbReference>
<dbReference type="SUPFAM" id="SSF81660">
    <property type="entry name" value="Metal cation-transporting ATPase, ATP-binding domain N"/>
    <property type="match status" value="1"/>
</dbReference>
<dbReference type="InterPro" id="IPR023298">
    <property type="entry name" value="ATPase_P-typ_TM_dom_sf"/>
</dbReference>
<dbReference type="Gene3D" id="3.40.50.1000">
    <property type="entry name" value="HAD superfamily/HAD-like"/>
    <property type="match status" value="1"/>
</dbReference>
<dbReference type="SFLD" id="SFLDG00002">
    <property type="entry name" value="C1.7:_P-type_atpase_like"/>
    <property type="match status" value="1"/>
</dbReference>
<keyword evidence="13 15" id="KW-0472">Membrane</keyword>
<evidence type="ECO:0000256" key="7">
    <source>
        <dbReference type="ARBA" id="ARBA00022837"/>
    </source>
</evidence>
<dbReference type="SUPFAM" id="SSF81653">
    <property type="entry name" value="Calcium ATPase, transduction domain A"/>
    <property type="match status" value="1"/>
</dbReference>
<keyword evidence="7" id="KW-0106">Calcium</keyword>
<dbReference type="Pfam" id="PF13246">
    <property type="entry name" value="Cation_ATPase"/>
    <property type="match status" value="2"/>
</dbReference>
<evidence type="ECO:0000256" key="15">
    <source>
        <dbReference type="SAM" id="Phobius"/>
    </source>
</evidence>
<feature type="transmembrane region" description="Helical" evidence="15">
    <location>
        <begin position="113"/>
        <end position="133"/>
    </location>
</feature>
<evidence type="ECO:0000256" key="4">
    <source>
        <dbReference type="ARBA" id="ARBA00022568"/>
    </source>
</evidence>
<dbReference type="Pfam" id="PF00690">
    <property type="entry name" value="Cation_ATPase_N"/>
    <property type="match status" value="1"/>
</dbReference>
<dbReference type="FunFam" id="2.70.150.10:FF:000014">
    <property type="entry name" value="Calcium-transporting ATPase, putative"/>
    <property type="match status" value="1"/>
</dbReference>
<dbReference type="NCBIfam" id="TIGR01494">
    <property type="entry name" value="ATPase_P-type"/>
    <property type="match status" value="3"/>
</dbReference>
<dbReference type="GO" id="GO:0005388">
    <property type="term" value="F:P-type calcium transporter activity"/>
    <property type="evidence" value="ECO:0007669"/>
    <property type="project" value="UniProtKB-EC"/>
</dbReference>
<dbReference type="Pfam" id="PF00689">
    <property type="entry name" value="Cation_ATPase_C"/>
    <property type="match status" value="1"/>
</dbReference>
<dbReference type="InterPro" id="IPR044492">
    <property type="entry name" value="P_typ_ATPase_HD_dom"/>
</dbReference>
<feature type="region of interest" description="Disordered" evidence="14">
    <location>
        <begin position="1"/>
        <end position="20"/>
    </location>
</feature>
<dbReference type="InterPro" id="IPR004014">
    <property type="entry name" value="ATPase_P-typ_cation-transptr_N"/>
</dbReference>
<evidence type="ECO:0000256" key="9">
    <source>
        <dbReference type="ARBA" id="ARBA00022842"/>
    </source>
</evidence>
<dbReference type="SFLD" id="SFLDF00027">
    <property type="entry name" value="p-type_atpase"/>
    <property type="match status" value="1"/>
</dbReference>
<dbReference type="SFLD" id="SFLDS00003">
    <property type="entry name" value="Haloacid_Dehalogenase"/>
    <property type="match status" value="1"/>
</dbReference>
<feature type="transmembrane region" description="Helical" evidence="15">
    <location>
        <begin position="534"/>
        <end position="556"/>
    </location>
</feature>
<feature type="transmembrane region" description="Helical" evidence="15">
    <location>
        <begin position="753"/>
        <end position="776"/>
    </location>
</feature>
<proteinExistence type="predicted"/>
<dbReference type="AlphaFoldDB" id="A0A7J0HBZ5"/>
<keyword evidence="8" id="KW-0067">ATP-binding</keyword>
<dbReference type="PROSITE" id="PS00154">
    <property type="entry name" value="ATPASE_E1_E2"/>
    <property type="match status" value="1"/>
</dbReference>
<evidence type="ECO:0000256" key="11">
    <source>
        <dbReference type="ARBA" id="ARBA00022989"/>
    </source>
</evidence>
<evidence type="ECO:0000256" key="6">
    <source>
        <dbReference type="ARBA" id="ARBA00022741"/>
    </source>
</evidence>
<dbReference type="Pfam" id="PF00122">
    <property type="entry name" value="E1-E2_ATPase"/>
    <property type="match status" value="1"/>
</dbReference>
<feature type="transmembrane region" description="Helical" evidence="15">
    <location>
        <begin position="1033"/>
        <end position="1052"/>
    </location>
</feature>
<keyword evidence="11 15" id="KW-1133">Transmembrane helix</keyword>
<dbReference type="InterPro" id="IPR008250">
    <property type="entry name" value="ATPase_P-typ_transduc_dom_A_sf"/>
</dbReference>
<keyword evidence="6" id="KW-0547">Nucleotide-binding</keyword>
<dbReference type="FunFam" id="1.20.1110.10:FF:000077">
    <property type="entry name" value="ECA1 (ER-TYPE CA2+-ATPASE 1)"/>
    <property type="match status" value="1"/>
</dbReference>
<dbReference type="GO" id="GO:0005524">
    <property type="term" value="F:ATP binding"/>
    <property type="evidence" value="ECO:0007669"/>
    <property type="project" value="UniProtKB-KW"/>
</dbReference>
<evidence type="ECO:0000256" key="3">
    <source>
        <dbReference type="ARBA" id="ARBA00022448"/>
    </source>
</evidence>
<reference evidence="17 18" key="1">
    <citation type="submission" date="2019-07" db="EMBL/GenBank/DDBJ databases">
        <title>De Novo Assembly of kiwifruit Actinidia rufa.</title>
        <authorList>
            <person name="Sugita-Konishi S."/>
            <person name="Sato K."/>
            <person name="Mori E."/>
            <person name="Abe Y."/>
            <person name="Kisaki G."/>
            <person name="Hamano K."/>
            <person name="Suezawa K."/>
            <person name="Otani M."/>
            <person name="Fukuda T."/>
            <person name="Manabe T."/>
            <person name="Gomi K."/>
            <person name="Tabuchi M."/>
            <person name="Akimitsu K."/>
            <person name="Kataoka I."/>
        </authorList>
    </citation>
    <scope>NUCLEOTIDE SEQUENCE [LARGE SCALE GENOMIC DNA]</scope>
    <source>
        <strain evidence="18">cv. Fuchu</strain>
    </source>
</reference>
<dbReference type="InterPro" id="IPR023299">
    <property type="entry name" value="ATPase_P-typ_cyto_dom_N"/>
</dbReference>
<dbReference type="PRINTS" id="PR00120">
    <property type="entry name" value="HATPASE"/>
</dbReference>
<evidence type="ECO:0000256" key="8">
    <source>
        <dbReference type="ARBA" id="ARBA00022840"/>
    </source>
</evidence>
<keyword evidence="9" id="KW-0460">Magnesium</keyword>
<evidence type="ECO:0000256" key="13">
    <source>
        <dbReference type="ARBA" id="ARBA00023136"/>
    </source>
</evidence>
<evidence type="ECO:0000256" key="10">
    <source>
        <dbReference type="ARBA" id="ARBA00022967"/>
    </source>
</evidence>
<evidence type="ECO:0000256" key="14">
    <source>
        <dbReference type="SAM" id="MobiDB-lite"/>
    </source>
</evidence>